<reference evidence="2" key="1">
    <citation type="submission" date="2022-06" db="EMBL/GenBank/DDBJ databases">
        <title>Amycolatopsis iheyaensis sp. nov., a new species of the genus Amycolatopsis isolated from soil in Iheya island, Japan.</title>
        <authorList>
            <person name="Ngamcharungchit C."/>
            <person name="Kanto H."/>
            <person name="Take A."/>
            <person name="Intra B."/>
            <person name="Matsumoto A."/>
            <person name="Panbangred W."/>
            <person name="Inahashi Y."/>
        </authorList>
    </citation>
    <scope>NUCLEOTIDE SEQUENCE</scope>
    <source>
        <strain evidence="2">OK19-0408</strain>
    </source>
</reference>
<gene>
    <name evidence="2" type="ORF">M8542_06380</name>
</gene>
<keyword evidence="1" id="KW-1133">Transmembrane helix</keyword>
<organism evidence="2 3">
    <name type="scientific">Amycolatopsis iheyensis</name>
    <dbReference type="NCBI Taxonomy" id="2945988"/>
    <lineage>
        <taxon>Bacteria</taxon>
        <taxon>Bacillati</taxon>
        <taxon>Actinomycetota</taxon>
        <taxon>Actinomycetes</taxon>
        <taxon>Pseudonocardiales</taxon>
        <taxon>Pseudonocardiaceae</taxon>
        <taxon>Amycolatopsis</taxon>
    </lineage>
</organism>
<name>A0A9X2N8P9_9PSEU</name>
<proteinExistence type="predicted"/>
<keyword evidence="1" id="KW-0812">Transmembrane</keyword>
<dbReference type="InterPro" id="IPR045645">
    <property type="entry name" value="DUF6403"/>
</dbReference>
<evidence type="ECO:0000256" key="1">
    <source>
        <dbReference type="SAM" id="Phobius"/>
    </source>
</evidence>
<dbReference type="RefSeq" id="WP_257919061.1">
    <property type="nucleotide sequence ID" value="NZ_JAMXQV010000002.1"/>
</dbReference>
<accession>A0A9X2N8P9</accession>
<protein>
    <submittedName>
        <fullName evidence="2">DUF6403 family protein</fullName>
    </submittedName>
</protein>
<dbReference type="Proteomes" id="UP001144096">
    <property type="component" value="Unassembled WGS sequence"/>
</dbReference>
<comment type="caution">
    <text evidence="2">The sequence shown here is derived from an EMBL/GenBank/DDBJ whole genome shotgun (WGS) entry which is preliminary data.</text>
</comment>
<evidence type="ECO:0000313" key="3">
    <source>
        <dbReference type="Proteomes" id="UP001144096"/>
    </source>
</evidence>
<dbReference type="EMBL" id="JAMXQV010000002">
    <property type="protein sequence ID" value="MCR6482435.1"/>
    <property type="molecule type" value="Genomic_DNA"/>
</dbReference>
<keyword evidence="3" id="KW-1185">Reference proteome</keyword>
<keyword evidence="1" id="KW-0472">Membrane</keyword>
<dbReference type="AlphaFoldDB" id="A0A9X2N8P9"/>
<evidence type="ECO:0000313" key="2">
    <source>
        <dbReference type="EMBL" id="MCR6482435.1"/>
    </source>
</evidence>
<dbReference type="Pfam" id="PF19941">
    <property type="entry name" value="DUF6403"/>
    <property type="match status" value="1"/>
</dbReference>
<feature type="transmembrane region" description="Helical" evidence="1">
    <location>
        <begin position="6"/>
        <end position="24"/>
    </location>
</feature>
<sequence>MTWVVWVLAAVVIAVAGFGAVAVPRWRERDERRRIAWSAARAAIDSAAVSRDAAAAHLPEAEQSLTRAETIAAAHGGVRAAKAAEEHARRADALWQAARD</sequence>